<name>A0A3N5BFP8_9BACL</name>
<gene>
    <name evidence="2" type="ORF">EDD62_1163</name>
</gene>
<dbReference type="NCBIfam" id="NF005085">
    <property type="entry name" value="PRK06520.1"/>
    <property type="match status" value="1"/>
</dbReference>
<dbReference type="OrthoDB" id="6430685at2"/>
<dbReference type="SUPFAM" id="SSF51726">
    <property type="entry name" value="UROD/MetE-like"/>
    <property type="match status" value="1"/>
</dbReference>
<dbReference type="GO" id="GO:0009086">
    <property type="term" value="P:methionine biosynthetic process"/>
    <property type="evidence" value="ECO:0007669"/>
    <property type="project" value="InterPro"/>
</dbReference>
<dbReference type="InterPro" id="IPR002629">
    <property type="entry name" value="Met_Synth_C/arc"/>
</dbReference>
<feature type="domain" description="Cobalamin-independent methionine synthase MetE C-terminal/archaeal" evidence="1">
    <location>
        <begin position="15"/>
        <end position="340"/>
    </location>
</feature>
<dbReference type="Gene3D" id="3.20.20.210">
    <property type="match status" value="1"/>
</dbReference>
<dbReference type="GO" id="GO:0003871">
    <property type="term" value="F:5-methyltetrahydropteroyltriglutamate-homocysteine S-methyltransferase activity"/>
    <property type="evidence" value="ECO:0007669"/>
    <property type="project" value="InterPro"/>
</dbReference>
<evidence type="ECO:0000313" key="3">
    <source>
        <dbReference type="Proteomes" id="UP000277108"/>
    </source>
</evidence>
<dbReference type="PANTHER" id="PTHR43844">
    <property type="entry name" value="METHIONINE SYNTHASE"/>
    <property type="match status" value="1"/>
</dbReference>
<dbReference type="GO" id="GO:0008270">
    <property type="term" value="F:zinc ion binding"/>
    <property type="evidence" value="ECO:0007669"/>
    <property type="project" value="InterPro"/>
</dbReference>
<protein>
    <submittedName>
        <fullName evidence="2">Methionine synthase II (Cobalamin-independent)</fullName>
    </submittedName>
</protein>
<proteinExistence type="predicted"/>
<sequence length="367" mass="42182">MSKSNQLPPFRADHVGSLLRPERIHHARRDFQNGEITADELYNIETEEISRVIDKQIEIGLKAVTDGEFRRRFWHTDFLELLDGVEGYVPDRGYQFVGIETEKYNVRNVGKIKFNPNHPHVRDFKVFDSLVDGRAVAKQTIPSPNQLFNAGIRDKSIYPDIEEYAKDVIKTYQDAVLAFYDAGCRYLQFDDVYIAGLSADDIPFNDTDYSHEELIDLALRVLNGVLSVKPKDLVITTHLCRGNYRSKYAFEASYERISHQLFANLKYDGFFLEYDDDRSGDFKPLEKIPNGGPRVVLGLFTSKFPELEDEALIKARIDEATQYVDRSQLCISPQCGFASTHHGNELTEEAQWDKLSYLIELGEKYLT</sequence>
<dbReference type="Proteomes" id="UP000277108">
    <property type="component" value="Unassembled WGS sequence"/>
</dbReference>
<evidence type="ECO:0000313" key="2">
    <source>
        <dbReference type="EMBL" id="RPF56524.1"/>
    </source>
</evidence>
<dbReference type="Pfam" id="PF01717">
    <property type="entry name" value="Meth_synt_2"/>
    <property type="match status" value="1"/>
</dbReference>
<evidence type="ECO:0000259" key="1">
    <source>
        <dbReference type="Pfam" id="PF01717"/>
    </source>
</evidence>
<dbReference type="EMBL" id="RKRK01000003">
    <property type="protein sequence ID" value="RPF56524.1"/>
    <property type="molecule type" value="Genomic_DNA"/>
</dbReference>
<comment type="caution">
    <text evidence="2">The sequence shown here is derived from an EMBL/GenBank/DDBJ whole genome shotgun (WGS) entry which is preliminary data.</text>
</comment>
<dbReference type="PANTHER" id="PTHR43844:SF1">
    <property type="entry name" value="METHIONINE SYNTHASE"/>
    <property type="match status" value="1"/>
</dbReference>
<organism evidence="2 3">
    <name type="scientific">Abyssicoccus albus</name>
    <dbReference type="NCBI Taxonomy" id="1817405"/>
    <lineage>
        <taxon>Bacteria</taxon>
        <taxon>Bacillati</taxon>
        <taxon>Bacillota</taxon>
        <taxon>Bacilli</taxon>
        <taxon>Bacillales</taxon>
        <taxon>Abyssicoccaceae</taxon>
    </lineage>
</organism>
<accession>A0A3N5BFP8</accession>
<dbReference type="RefSeq" id="WP_123807891.1">
    <property type="nucleotide sequence ID" value="NZ_RKRK01000003.1"/>
</dbReference>
<dbReference type="InterPro" id="IPR038071">
    <property type="entry name" value="UROD/MetE-like_sf"/>
</dbReference>
<keyword evidence="3" id="KW-1185">Reference proteome</keyword>
<dbReference type="CDD" id="cd03311">
    <property type="entry name" value="CIMS_C_terminal_like"/>
    <property type="match status" value="1"/>
</dbReference>
<dbReference type="AlphaFoldDB" id="A0A3N5BFP8"/>
<reference evidence="2 3" key="1">
    <citation type="submission" date="2018-11" db="EMBL/GenBank/DDBJ databases">
        <title>Genomic Encyclopedia of Type Strains, Phase IV (KMG-IV): sequencing the most valuable type-strain genomes for metagenomic binning, comparative biology and taxonomic classification.</title>
        <authorList>
            <person name="Goeker M."/>
        </authorList>
    </citation>
    <scope>NUCLEOTIDE SEQUENCE [LARGE SCALE GENOMIC DNA]</scope>
    <source>
        <strain evidence="2 3">DSM 29158</strain>
    </source>
</reference>